<reference evidence="3 4" key="1">
    <citation type="submission" date="2016-11" db="EMBL/GenBank/DDBJ databases">
        <title>The macronuclear genome of Stentor coeruleus: a giant cell with tiny introns.</title>
        <authorList>
            <person name="Slabodnick M."/>
            <person name="Ruby J.G."/>
            <person name="Reiff S.B."/>
            <person name="Swart E.C."/>
            <person name="Gosai S."/>
            <person name="Prabakaran S."/>
            <person name="Witkowska E."/>
            <person name="Larue G.E."/>
            <person name="Fisher S."/>
            <person name="Freeman R.M."/>
            <person name="Gunawardena J."/>
            <person name="Chu W."/>
            <person name="Stover N.A."/>
            <person name="Gregory B.D."/>
            <person name="Nowacki M."/>
            <person name="Derisi J."/>
            <person name="Roy S.W."/>
            <person name="Marshall W.F."/>
            <person name="Sood P."/>
        </authorList>
    </citation>
    <scope>NUCLEOTIDE SEQUENCE [LARGE SCALE GENOMIC DNA]</scope>
    <source>
        <strain evidence="3">WM001</strain>
    </source>
</reference>
<comment type="caution">
    <text evidence="3">The sequence shown here is derived from an EMBL/GenBank/DDBJ whole genome shotgun (WGS) entry which is preliminary data.</text>
</comment>
<accession>A0A1R2B2D1</accession>
<dbReference type="InterPro" id="IPR029058">
    <property type="entry name" value="AB_hydrolase_fold"/>
</dbReference>
<dbReference type="Proteomes" id="UP000187209">
    <property type="component" value="Unassembled WGS sequence"/>
</dbReference>
<dbReference type="OrthoDB" id="288896at2759"/>
<dbReference type="InterPro" id="IPR022742">
    <property type="entry name" value="Hydrolase_4"/>
</dbReference>
<evidence type="ECO:0000259" key="2">
    <source>
        <dbReference type="Pfam" id="PF12146"/>
    </source>
</evidence>
<feature type="transmembrane region" description="Helical" evidence="1">
    <location>
        <begin position="30"/>
        <end position="46"/>
    </location>
</feature>
<evidence type="ECO:0000256" key="1">
    <source>
        <dbReference type="SAM" id="Phobius"/>
    </source>
</evidence>
<dbReference type="AlphaFoldDB" id="A0A1R2B2D1"/>
<keyword evidence="1" id="KW-1133">Transmembrane helix</keyword>
<dbReference type="EMBL" id="MPUH01001039">
    <property type="protein sequence ID" value="OMJ70941.1"/>
    <property type="molecule type" value="Genomic_DNA"/>
</dbReference>
<gene>
    <name evidence="3" type="ORF">SteCoe_30978</name>
</gene>
<dbReference type="Gene3D" id="3.40.50.1820">
    <property type="entry name" value="alpha/beta hydrolase"/>
    <property type="match status" value="1"/>
</dbReference>
<dbReference type="GO" id="GO:0008474">
    <property type="term" value="F:palmitoyl-(protein) hydrolase activity"/>
    <property type="evidence" value="ECO:0007669"/>
    <property type="project" value="TreeGrafter"/>
</dbReference>
<dbReference type="Pfam" id="PF12146">
    <property type="entry name" value="Hydrolase_4"/>
    <property type="match status" value="1"/>
</dbReference>
<evidence type="ECO:0000313" key="3">
    <source>
        <dbReference type="EMBL" id="OMJ70941.1"/>
    </source>
</evidence>
<keyword evidence="1" id="KW-0812">Transmembrane</keyword>
<sequence>MNLGLTIVVLILLLLAVILGILYSLVDYLTIPGSFILFLIIVWLIIRKIVEISIFPGASFFWRRGIENNYLIEISYQVSEKLKNLKVYLESIKQGNLKQQEFHTGNSKILIDSLIFNYDSMSENISKSQKSLYNLLTELKKLLLETQVFINKSESFSLYDWLEIRFECSNVESVSLETLSSKDTLNESILIIDKIDRHLQKSYESKNCFTSSFRWFFDDTIGNIDYMRADLAKRFHCEEFNIQNGKYNINCMHVFSDGSRDTCTLFCNPNAGYYEFTYFQSEWLEYYVTNGIDVVLWNYRGFGKSTGKPDARVLIEDGILIAKHIKENFMMRKLVIHGESLGGCIGIYIAEACEPDFLFADRTFGSLSDTIFFTLGKFAYFSFFLDRTFGSLSDTIFFTLGKFAYFSFFLARYPDIETVSTFLKLKCYKLISSDPFDSVINNLASLKSALAYKLIENNSFSIAKMHLKNRISHKSVLTERDCEDMCKSLKNVYDLWVSLSNEKKSEKFQKVARTEAFEETDLKTLMNRVILALSEIDSGGLSLKSLVKSNFLHLQFHIWLMVFEVWGCFNNGICGYQVTSLIRPIADLRVCASNIKEFEDCIISKDIETILKVVEKICANLQSKARKRTENKENDDNAAELQPGDAGFLLPITCGHSGQFNSIERSFYDRHLSNANIL</sequence>
<evidence type="ECO:0000313" key="4">
    <source>
        <dbReference type="Proteomes" id="UP000187209"/>
    </source>
</evidence>
<keyword evidence="1" id="KW-0472">Membrane</keyword>
<dbReference type="PANTHER" id="PTHR12277:SF81">
    <property type="entry name" value="PROTEIN ABHD13"/>
    <property type="match status" value="1"/>
</dbReference>
<dbReference type="PANTHER" id="PTHR12277">
    <property type="entry name" value="ALPHA/BETA HYDROLASE DOMAIN-CONTAINING PROTEIN"/>
    <property type="match status" value="1"/>
</dbReference>
<organism evidence="3 4">
    <name type="scientific">Stentor coeruleus</name>
    <dbReference type="NCBI Taxonomy" id="5963"/>
    <lineage>
        <taxon>Eukaryota</taxon>
        <taxon>Sar</taxon>
        <taxon>Alveolata</taxon>
        <taxon>Ciliophora</taxon>
        <taxon>Postciliodesmatophora</taxon>
        <taxon>Heterotrichea</taxon>
        <taxon>Heterotrichida</taxon>
        <taxon>Stentoridae</taxon>
        <taxon>Stentor</taxon>
    </lineage>
</organism>
<protein>
    <recommendedName>
        <fullName evidence="2">Serine aminopeptidase S33 domain-containing protein</fullName>
    </recommendedName>
</protein>
<name>A0A1R2B2D1_9CILI</name>
<dbReference type="SUPFAM" id="SSF53474">
    <property type="entry name" value="alpha/beta-Hydrolases"/>
    <property type="match status" value="1"/>
</dbReference>
<proteinExistence type="predicted"/>
<feature type="domain" description="Serine aminopeptidase S33" evidence="2">
    <location>
        <begin position="282"/>
        <end position="355"/>
    </location>
</feature>
<dbReference type="GO" id="GO:0016020">
    <property type="term" value="C:membrane"/>
    <property type="evidence" value="ECO:0007669"/>
    <property type="project" value="TreeGrafter"/>
</dbReference>
<keyword evidence="4" id="KW-1185">Reference proteome</keyword>